<dbReference type="GO" id="GO:0045892">
    <property type="term" value="P:negative regulation of DNA-templated transcription"/>
    <property type="evidence" value="ECO:0007669"/>
    <property type="project" value="TreeGrafter"/>
</dbReference>
<accession>A0AAC9RR70</accession>
<dbReference type="InterPro" id="IPR036390">
    <property type="entry name" value="WH_DNA-bd_sf"/>
</dbReference>
<evidence type="ECO:0000259" key="4">
    <source>
        <dbReference type="PROSITE" id="PS51077"/>
    </source>
</evidence>
<gene>
    <name evidence="6" type="ORF">B5P37_05455</name>
</gene>
<evidence type="ECO:0000313" key="7">
    <source>
        <dbReference type="Proteomes" id="UP000242864"/>
    </source>
</evidence>
<dbReference type="InterPro" id="IPR005471">
    <property type="entry name" value="Tscrpt_reg_IclR_N"/>
</dbReference>
<evidence type="ECO:0000256" key="1">
    <source>
        <dbReference type="ARBA" id="ARBA00023015"/>
    </source>
</evidence>
<dbReference type="SUPFAM" id="SSF46785">
    <property type="entry name" value="Winged helix' DNA-binding domain"/>
    <property type="match status" value="1"/>
</dbReference>
<dbReference type="InterPro" id="IPR050707">
    <property type="entry name" value="HTH_MetabolicPath_Reg"/>
</dbReference>
<dbReference type="InterPro" id="IPR029016">
    <property type="entry name" value="GAF-like_dom_sf"/>
</dbReference>
<dbReference type="EMBL" id="CP020773">
    <property type="protein sequence ID" value="ARJ50803.1"/>
    <property type="molecule type" value="Genomic_DNA"/>
</dbReference>
<dbReference type="PROSITE" id="PS51078">
    <property type="entry name" value="ICLR_ED"/>
    <property type="match status" value="1"/>
</dbReference>
<dbReference type="KEGG" id="slz:B5P37_05455"/>
<feature type="domain" description="HTH iclR-type" evidence="4">
    <location>
        <begin position="7"/>
        <end position="67"/>
    </location>
</feature>
<dbReference type="SUPFAM" id="SSF55781">
    <property type="entry name" value="GAF domain-like"/>
    <property type="match status" value="1"/>
</dbReference>
<dbReference type="InterPro" id="IPR014757">
    <property type="entry name" value="Tscrpt_reg_IclR_C"/>
</dbReference>
<keyword evidence="3" id="KW-0804">Transcription</keyword>
<dbReference type="PROSITE" id="PS51077">
    <property type="entry name" value="HTH_ICLR"/>
    <property type="match status" value="1"/>
</dbReference>
<dbReference type="Gene3D" id="3.30.450.40">
    <property type="match status" value="1"/>
</dbReference>
<keyword evidence="2" id="KW-0238">DNA-binding</keyword>
<dbReference type="Pfam" id="PF01614">
    <property type="entry name" value="IclR_C"/>
    <property type="match status" value="1"/>
</dbReference>
<sequence length="256" mass="29741">MIKYMPIKTIIQAFEILDVLEEHEKLGVSGIARATNLPKSTVCRYLRTLRDLNIVIQDHNDMYALGYHLLKYQNQLKWKDVFVKHIQPFMHQLVICTGEAVNVGVLVEQKICILHTEYGQQYRLQTELTHTASLHSSSIGKLFLETFSNEKLKAYFEMAEARTMYTKTKFHDFKKELMMRRHPHIALSCEEYEYGLMCIATPIFDGTGQMRAALSISGPKSRLLDKGLEEIQTALLNEARNIMAFLNRIEYWSLKF</sequence>
<dbReference type="Proteomes" id="UP000242864">
    <property type="component" value="Chromosome"/>
</dbReference>
<keyword evidence="1" id="KW-0805">Transcription regulation</keyword>
<name>A0AAC9RR70_9STAP</name>
<keyword evidence="7" id="KW-1185">Reference proteome</keyword>
<dbReference type="RefSeq" id="WP_085237281.1">
    <property type="nucleotide sequence ID" value="NZ_CP020773.1"/>
</dbReference>
<organism evidence="6 7">
    <name type="scientific">Staphylococcus lutrae</name>
    <dbReference type="NCBI Taxonomy" id="155085"/>
    <lineage>
        <taxon>Bacteria</taxon>
        <taxon>Bacillati</taxon>
        <taxon>Bacillota</taxon>
        <taxon>Bacilli</taxon>
        <taxon>Bacillales</taxon>
        <taxon>Staphylococcaceae</taxon>
        <taxon>Staphylococcus</taxon>
    </lineage>
</organism>
<dbReference type="SMART" id="SM00346">
    <property type="entry name" value="HTH_ICLR"/>
    <property type="match status" value="1"/>
</dbReference>
<protein>
    <submittedName>
        <fullName evidence="6">Transcriptional regulator</fullName>
    </submittedName>
</protein>
<dbReference type="GO" id="GO:0003700">
    <property type="term" value="F:DNA-binding transcription factor activity"/>
    <property type="evidence" value="ECO:0007669"/>
    <property type="project" value="TreeGrafter"/>
</dbReference>
<proteinExistence type="predicted"/>
<dbReference type="InterPro" id="IPR036388">
    <property type="entry name" value="WH-like_DNA-bd_sf"/>
</dbReference>
<evidence type="ECO:0000256" key="2">
    <source>
        <dbReference type="ARBA" id="ARBA00023125"/>
    </source>
</evidence>
<dbReference type="Pfam" id="PF09339">
    <property type="entry name" value="HTH_IclR"/>
    <property type="match status" value="1"/>
</dbReference>
<dbReference type="GO" id="GO:0003677">
    <property type="term" value="F:DNA binding"/>
    <property type="evidence" value="ECO:0007669"/>
    <property type="project" value="UniProtKB-KW"/>
</dbReference>
<evidence type="ECO:0000259" key="5">
    <source>
        <dbReference type="PROSITE" id="PS51078"/>
    </source>
</evidence>
<dbReference type="PANTHER" id="PTHR30136:SF35">
    <property type="entry name" value="HTH-TYPE TRANSCRIPTIONAL REGULATOR RV1719"/>
    <property type="match status" value="1"/>
</dbReference>
<feature type="domain" description="IclR-ED" evidence="5">
    <location>
        <begin position="61"/>
        <end position="248"/>
    </location>
</feature>
<dbReference type="Gene3D" id="1.10.10.10">
    <property type="entry name" value="Winged helix-like DNA-binding domain superfamily/Winged helix DNA-binding domain"/>
    <property type="match status" value="1"/>
</dbReference>
<dbReference type="AlphaFoldDB" id="A0AAC9RR70"/>
<reference evidence="6 7" key="1">
    <citation type="submission" date="2017-04" db="EMBL/GenBank/DDBJ databases">
        <authorList>
            <person name="Veseli I.A."/>
            <person name="Tang C."/>
            <person name="Pombert J.-F."/>
        </authorList>
    </citation>
    <scope>NUCLEOTIDE SEQUENCE [LARGE SCALE GENOMIC DNA]</scope>
    <source>
        <strain evidence="6 7">ATCC 700373</strain>
    </source>
</reference>
<dbReference type="PANTHER" id="PTHR30136">
    <property type="entry name" value="HELIX-TURN-HELIX TRANSCRIPTIONAL REGULATOR, ICLR FAMILY"/>
    <property type="match status" value="1"/>
</dbReference>
<evidence type="ECO:0000256" key="3">
    <source>
        <dbReference type="ARBA" id="ARBA00023163"/>
    </source>
</evidence>
<evidence type="ECO:0000313" key="6">
    <source>
        <dbReference type="EMBL" id="ARJ50803.1"/>
    </source>
</evidence>